<feature type="transmembrane region" description="Helical" evidence="12">
    <location>
        <begin position="96"/>
        <end position="115"/>
    </location>
</feature>
<keyword evidence="4" id="KW-0479">Metal-binding</keyword>
<evidence type="ECO:0000256" key="6">
    <source>
        <dbReference type="ARBA" id="ARBA00023002"/>
    </source>
</evidence>
<evidence type="ECO:0000256" key="5">
    <source>
        <dbReference type="ARBA" id="ARBA00022989"/>
    </source>
</evidence>
<dbReference type="GO" id="GO:0006784">
    <property type="term" value="P:heme A biosynthetic process"/>
    <property type="evidence" value="ECO:0007669"/>
    <property type="project" value="InterPro"/>
</dbReference>
<comment type="pathway">
    <text evidence="11">Porphyrin-containing compound metabolism.</text>
</comment>
<keyword evidence="9 12" id="KW-0472">Membrane</keyword>
<dbReference type="EMBL" id="JADJMH010000040">
    <property type="protein sequence ID" value="MBK7677660.1"/>
    <property type="molecule type" value="Genomic_DNA"/>
</dbReference>
<keyword evidence="3 12" id="KW-0812">Transmembrane</keyword>
<name>A0A935UJG0_9PROT</name>
<accession>A0A935UJG0</accession>
<keyword evidence="5 12" id="KW-1133">Transmembrane helix</keyword>
<comment type="caution">
    <text evidence="13">The sequence shown here is derived from an EMBL/GenBank/DDBJ whole genome shotgun (WGS) entry which is preliminary data.</text>
</comment>
<evidence type="ECO:0000256" key="11">
    <source>
        <dbReference type="ARBA" id="ARBA00023444"/>
    </source>
</evidence>
<proteinExistence type="predicted"/>
<sequence>MASAGLRLRTIRATAFLLTALSLMVVLLSAYLRLDGAGLGCADWPACYGRLLASEPGELHFGVVRLLHRAVASISLVLACALVWQCWRRPSIESAAGPATLLLLLMLLLSALGIWSSDPRLTLVGFLNIMGGLGLVTFSWRVVLASSPGSTLHSHAAPTRTLRLGAAALSVTVILGALMGASYAALACASFPDCGGRWWPGADDWAALEPFAVLATTPTAGDPGGATLHLLHHYSALATLLLLGAAALQALADDARRHAAWVLLLLLVVEIALGSLAVLSGFNLWLAVSHDVGAAALLASVATLLRRQPWTDKKETAAV</sequence>
<keyword evidence="7" id="KW-0408">Iron</keyword>
<feature type="transmembrane region" description="Helical" evidence="12">
    <location>
        <begin position="231"/>
        <end position="252"/>
    </location>
</feature>
<evidence type="ECO:0000256" key="3">
    <source>
        <dbReference type="ARBA" id="ARBA00022692"/>
    </source>
</evidence>
<dbReference type="AlphaFoldDB" id="A0A935UJG0"/>
<feature type="transmembrane region" description="Helical" evidence="12">
    <location>
        <begin position="284"/>
        <end position="305"/>
    </location>
</feature>
<dbReference type="Proteomes" id="UP000697998">
    <property type="component" value="Unassembled WGS sequence"/>
</dbReference>
<dbReference type="GO" id="GO:0016491">
    <property type="term" value="F:oxidoreductase activity"/>
    <property type="evidence" value="ECO:0007669"/>
    <property type="project" value="UniProtKB-KW"/>
</dbReference>
<dbReference type="GO" id="GO:0016020">
    <property type="term" value="C:membrane"/>
    <property type="evidence" value="ECO:0007669"/>
    <property type="project" value="UniProtKB-SubCell"/>
</dbReference>
<feature type="transmembrane region" description="Helical" evidence="12">
    <location>
        <begin position="259"/>
        <end position="278"/>
    </location>
</feature>
<keyword evidence="8" id="KW-0350">Heme biosynthesis</keyword>
<evidence type="ECO:0000256" key="10">
    <source>
        <dbReference type="ARBA" id="ARBA00023157"/>
    </source>
</evidence>
<organism evidence="13 14">
    <name type="scientific">Candidatus Accumulibacter proximus</name>
    <dbReference type="NCBI Taxonomy" id="2954385"/>
    <lineage>
        <taxon>Bacteria</taxon>
        <taxon>Pseudomonadati</taxon>
        <taxon>Pseudomonadota</taxon>
        <taxon>Betaproteobacteria</taxon>
        <taxon>Candidatus Accumulibacter</taxon>
    </lineage>
</organism>
<evidence type="ECO:0000256" key="4">
    <source>
        <dbReference type="ARBA" id="ARBA00022723"/>
    </source>
</evidence>
<dbReference type="Pfam" id="PF02628">
    <property type="entry name" value="COX15-CtaA"/>
    <property type="match status" value="1"/>
</dbReference>
<comment type="subcellular location">
    <subcellularLocation>
        <location evidence="1">Membrane</location>
        <topology evidence="1">Multi-pass membrane protein</topology>
    </subcellularLocation>
</comment>
<keyword evidence="6" id="KW-0560">Oxidoreductase</keyword>
<evidence type="ECO:0000256" key="7">
    <source>
        <dbReference type="ARBA" id="ARBA00023004"/>
    </source>
</evidence>
<evidence type="ECO:0000256" key="1">
    <source>
        <dbReference type="ARBA" id="ARBA00004141"/>
    </source>
</evidence>
<reference evidence="13 14" key="1">
    <citation type="submission" date="2020-10" db="EMBL/GenBank/DDBJ databases">
        <title>Connecting structure to function with the recovery of over 1000 high-quality activated sludge metagenome-assembled genomes encoding full-length rRNA genes using long-read sequencing.</title>
        <authorList>
            <person name="Singleton C.M."/>
            <person name="Petriglieri F."/>
            <person name="Kristensen J.M."/>
            <person name="Kirkegaard R.H."/>
            <person name="Michaelsen T.Y."/>
            <person name="Andersen M.H."/>
            <person name="Karst S.M."/>
            <person name="Dueholm M.S."/>
            <person name="Nielsen P.H."/>
            <person name="Albertsen M."/>
        </authorList>
    </citation>
    <scope>NUCLEOTIDE SEQUENCE [LARGE SCALE GENOMIC DNA]</scope>
    <source>
        <strain evidence="13">EsbW_18-Q3-R4-48_BATAC.285</strain>
    </source>
</reference>
<gene>
    <name evidence="13" type="ORF">IPJ27_24595</name>
</gene>
<keyword evidence="10" id="KW-1015">Disulfide bond</keyword>
<evidence type="ECO:0000256" key="12">
    <source>
        <dbReference type="SAM" id="Phobius"/>
    </source>
</evidence>
<evidence type="ECO:0000313" key="14">
    <source>
        <dbReference type="Proteomes" id="UP000697998"/>
    </source>
</evidence>
<dbReference type="InterPro" id="IPR050450">
    <property type="entry name" value="COX15/CtaA_HemeA_synthase"/>
</dbReference>
<feature type="transmembrane region" description="Helical" evidence="12">
    <location>
        <begin position="66"/>
        <end position="84"/>
    </location>
</feature>
<keyword evidence="2" id="KW-1003">Cell membrane</keyword>
<dbReference type="GO" id="GO:0046872">
    <property type="term" value="F:metal ion binding"/>
    <property type="evidence" value="ECO:0007669"/>
    <property type="project" value="UniProtKB-KW"/>
</dbReference>
<evidence type="ECO:0000313" key="13">
    <source>
        <dbReference type="EMBL" id="MBK7677660.1"/>
    </source>
</evidence>
<protein>
    <submittedName>
        <fullName evidence="13">COX15/CtaA family protein</fullName>
    </submittedName>
</protein>
<dbReference type="PANTHER" id="PTHR35457">
    <property type="entry name" value="HEME A SYNTHASE"/>
    <property type="match status" value="1"/>
</dbReference>
<evidence type="ECO:0000256" key="8">
    <source>
        <dbReference type="ARBA" id="ARBA00023133"/>
    </source>
</evidence>
<feature type="transmembrane region" description="Helical" evidence="12">
    <location>
        <begin position="121"/>
        <end position="143"/>
    </location>
</feature>
<feature type="transmembrane region" description="Helical" evidence="12">
    <location>
        <begin position="164"/>
        <end position="186"/>
    </location>
</feature>
<feature type="transmembrane region" description="Helical" evidence="12">
    <location>
        <begin position="12"/>
        <end position="32"/>
    </location>
</feature>
<dbReference type="InterPro" id="IPR003780">
    <property type="entry name" value="COX15/CtaA_fam"/>
</dbReference>
<evidence type="ECO:0000256" key="9">
    <source>
        <dbReference type="ARBA" id="ARBA00023136"/>
    </source>
</evidence>
<dbReference type="PANTHER" id="PTHR35457:SF1">
    <property type="entry name" value="HEME A SYNTHASE"/>
    <property type="match status" value="1"/>
</dbReference>
<evidence type="ECO:0000256" key="2">
    <source>
        <dbReference type="ARBA" id="ARBA00022475"/>
    </source>
</evidence>